<dbReference type="AlphaFoldDB" id="Q6Z4G2"/>
<name>Q6Z4G2_ORYSJ</name>
<dbReference type="Proteomes" id="UP000000763">
    <property type="component" value="Chromosome 7"/>
</dbReference>
<accession>Q6Z4G2</accession>
<feature type="compositionally biased region" description="Gly residues" evidence="1">
    <location>
        <begin position="93"/>
        <end position="103"/>
    </location>
</feature>
<evidence type="ECO:0000256" key="1">
    <source>
        <dbReference type="SAM" id="MobiDB-lite"/>
    </source>
</evidence>
<feature type="compositionally biased region" description="Low complexity" evidence="1">
    <location>
        <begin position="23"/>
        <end position="42"/>
    </location>
</feature>
<proteinExistence type="predicted"/>
<evidence type="ECO:0000313" key="3">
    <source>
        <dbReference type="Proteomes" id="UP000000763"/>
    </source>
</evidence>
<dbReference type="EMBL" id="AP005175">
    <property type="protein sequence ID" value="BAC83878.1"/>
    <property type="molecule type" value="Genomic_DNA"/>
</dbReference>
<reference evidence="3" key="2">
    <citation type="journal article" date="2008" name="Nucleic Acids Res.">
        <title>The rice annotation project database (RAP-DB): 2008 update.</title>
        <authorList>
            <consortium name="The rice annotation project (RAP)"/>
        </authorList>
    </citation>
    <scope>GENOME REANNOTATION</scope>
    <source>
        <strain evidence="3">cv. Nipponbare</strain>
    </source>
</reference>
<evidence type="ECO:0000313" key="2">
    <source>
        <dbReference type="EMBL" id="BAC83878.1"/>
    </source>
</evidence>
<reference evidence="3" key="1">
    <citation type="journal article" date="2005" name="Nature">
        <title>The map-based sequence of the rice genome.</title>
        <authorList>
            <consortium name="International rice genome sequencing project (IRGSP)"/>
            <person name="Matsumoto T."/>
            <person name="Wu J."/>
            <person name="Kanamori H."/>
            <person name="Katayose Y."/>
            <person name="Fujisawa M."/>
            <person name="Namiki N."/>
            <person name="Mizuno H."/>
            <person name="Yamamoto K."/>
            <person name="Antonio B.A."/>
            <person name="Baba T."/>
            <person name="Sakata K."/>
            <person name="Nagamura Y."/>
            <person name="Aoki H."/>
            <person name="Arikawa K."/>
            <person name="Arita K."/>
            <person name="Bito T."/>
            <person name="Chiden Y."/>
            <person name="Fujitsuka N."/>
            <person name="Fukunaka R."/>
            <person name="Hamada M."/>
            <person name="Harada C."/>
            <person name="Hayashi A."/>
            <person name="Hijishita S."/>
            <person name="Honda M."/>
            <person name="Hosokawa S."/>
            <person name="Ichikawa Y."/>
            <person name="Idonuma A."/>
            <person name="Iijima M."/>
            <person name="Ikeda M."/>
            <person name="Ikeno M."/>
            <person name="Ito K."/>
            <person name="Ito S."/>
            <person name="Ito T."/>
            <person name="Ito Y."/>
            <person name="Ito Y."/>
            <person name="Iwabuchi A."/>
            <person name="Kamiya K."/>
            <person name="Karasawa W."/>
            <person name="Kurita K."/>
            <person name="Katagiri S."/>
            <person name="Kikuta A."/>
            <person name="Kobayashi H."/>
            <person name="Kobayashi N."/>
            <person name="Machita K."/>
            <person name="Maehara T."/>
            <person name="Masukawa M."/>
            <person name="Mizubayashi T."/>
            <person name="Mukai Y."/>
            <person name="Nagasaki H."/>
            <person name="Nagata Y."/>
            <person name="Naito S."/>
            <person name="Nakashima M."/>
            <person name="Nakama Y."/>
            <person name="Nakamichi Y."/>
            <person name="Nakamura M."/>
            <person name="Meguro A."/>
            <person name="Negishi M."/>
            <person name="Ohta I."/>
            <person name="Ohta T."/>
            <person name="Okamoto M."/>
            <person name="Ono N."/>
            <person name="Saji S."/>
            <person name="Sakaguchi M."/>
            <person name="Sakai K."/>
            <person name="Shibata M."/>
            <person name="Shimokawa T."/>
            <person name="Song J."/>
            <person name="Takazaki Y."/>
            <person name="Terasawa K."/>
            <person name="Tsugane M."/>
            <person name="Tsuji K."/>
            <person name="Ueda S."/>
            <person name="Waki K."/>
            <person name="Yamagata H."/>
            <person name="Yamamoto M."/>
            <person name="Yamamoto S."/>
            <person name="Yamane H."/>
            <person name="Yoshiki S."/>
            <person name="Yoshihara R."/>
            <person name="Yukawa K."/>
            <person name="Zhong H."/>
            <person name="Yano M."/>
            <person name="Yuan Q."/>
            <person name="Ouyang S."/>
            <person name="Liu J."/>
            <person name="Jones K.M."/>
            <person name="Gansberger K."/>
            <person name="Moffat K."/>
            <person name="Hill J."/>
            <person name="Bera J."/>
            <person name="Fadrosh D."/>
            <person name="Jin S."/>
            <person name="Johri S."/>
            <person name="Kim M."/>
            <person name="Overton L."/>
            <person name="Reardon M."/>
            <person name="Tsitrin T."/>
            <person name="Vuong H."/>
            <person name="Weaver B."/>
            <person name="Ciecko A."/>
            <person name="Tallon L."/>
            <person name="Jackson J."/>
            <person name="Pai G."/>
            <person name="Aken S.V."/>
            <person name="Utterback T."/>
            <person name="Reidmuller S."/>
            <person name="Feldblyum T."/>
            <person name="Hsiao J."/>
            <person name="Zismann V."/>
            <person name="Iobst S."/>
            <person name="de Vazeille A.R."/>
            <person name="Buell C.R."/>
            <person name="Ying K."/>
            <person name="Li Y."/>
            <person name="Lu T."/>
            <person name="Huang Y."/>
            <person name="Zhao Q."/>
            <person name="Feng Q."/>
            <person name="Zhang L."/>
            <person name="Zhu J."/>
            <person name="Weng Q."/>
            <person name="Mu J."/>
            <person name="Lu Y."/>
            <person name="Fan D."/>
            <person name="Liu Y."/>
            <person name="Guan J."/>
            <person name="Zhang Y."/>
            <person name="Yu S."/>
            <person name="Liu X."/>
            <person name="Zhang Y."/>
            <person name="Hong G."/>
            <person name="Han B."/>
            <person name="Choisne N."/>
            <person name="Demange N."/>
            <person name="Orjeda G."/>
            <person name="Samain S."/>
            <person name="Cattolico L."/>
            <person name="Pelletier E."/>
            <person name="Couloux A."/>
            <person name="Segurens B."/>
            <person name="Wincker P."/>
            <person name="D'Hont A."/>
            <person name="Scarpelli C."/>
            <person name="Weissenbach J."/>
            <person name="Salanoubat M."/>
            <person name="Quetier F."/>
            <person name="Yu Y."/>
            <person name="Kim H.R."/>
            <person name="Rambo T."/>
            <person name="Currie J."/>
            <person name="Collura K."/>
            <person name="Luo M."/>
            <person name="Yang T."/>
            <person name="Ammiraju J.S.S."/>
            <person name="Engler F."/>
            <person name="Soderlund C."/>
            <person name="Wing R.A."/>
            <person name="Palmer L.E."/>
            <person name="de la Bastide M."/>
            <person name="Spiegel L."/>
            <person name="Nascimento L."/>
            <person name="Zutavern T."/>
            <person name="O'Shaughnessy A."/>
            <person name="Dike S."/>
            <person name="Dedhia N."/>
            <person name="Preston R."/>
            <person name="Balija V."/>
            <person name="McCombie W.R."/>
            <person name="Chow T."/>
            <person name="Chen H."/>
            <person name="Chung M."/>
            <person name="Chen C."/>
            <person name="Shaw J."/>
            <person name="Wu H."/>
            <person name="Hsiao K."/>
            <person name="Chao Y."/>
            <person name="Chu M."/>
            <person name="Cheng C."/>
            <person name="Hour A."/>
            <person name="Lee P."/>
            <person name="Lin S."/>
            <person name="Lin Y."/>
            <person name="Liou J."/>
            <person name="Liu S."/>
            <person name="Hsing Y."/>
            <person name="Raghuvanshi S."/>
            <person name="Mohanty A."/>
            <person name="Bharti A.K."/>
            <person name="Gaur A."/>
            <person name="Gupta V."/>
            <person name="Kumar D."/>
            <person name="Ravi V."/>
            <person name="Vij S."/>
            <person name="Kapur A."/>
            <person name="Khurana P."/>
            <person name="Khurana P."/>
            <person name="Khurana J.P."/>
            <person name="Tyagi A.K."/>
            <person name="Gaikwad K."/>
            <person name="Singh A."/>
            <person name="Dalal V."/>
            <person name="Srivastava S."/>
            <person name="Dixit A."/>
            <person name="Pal A.K."/>
            <person name="Ghazi I.A."/>
            <person name="Yadav M."/>
            <person name="Pandit A."/>
            <person name="Bhargava A."/>
            <person name="Sureshbabu K."/>
            <person name="Batra K."/>
            <person name="Sharma T.R."/>
            <person name="Mohapatra T."/>
            <person name="Singh N.K."/>
            <person name="Messing J."/>
            <person name="Nelson A.B."/>
            <person name="Fuks G."/>
            <person name="Kavchok S."/>
            <person name="Keizer G."/>
            <person name="Linton E."/>
            <person name="Llaca V."/>
            <person name="Song R."/>
            <person name="Tanyolac B."/>
            <person name="Young S."/>
            <person name="Ho-Il K."/>
            <person name="Hahn J.H."/>
            <person name="Sangsakoo G."/>
            <person name="Vanavichit A."/>
            <person name="de Mattos Luiz.A.T."/>
            <person name="Zimmer P.D."/>
            <person name="Malone G."/>
            <person name="Dellagostin O."/>
            <person name="de Oliveira A.C."/>
            <person name="Bevan M."/>
            <person name="Bancroft I."/>
            <person name="Minx P."/>
            <person name="Cordum H."/>
            <person name="Wilson R."/>
            <person name="Cheng Z."/>
            <person name="Jin W."/>
            <person name="Jiang J."/>
            <person name="Leong S.A."/>
            <person name="Iwama H."/>
            <person name="Gojobori T."/>
            <person name="Itoh T."/>
            <person name="Niimura Y."/>
            <person name="Fujii Y."/>
            <person name="Habara T."/>
            <person name="Sakai H."/>
            <person name="Sato Y."/>
            <person name="Wilson G."/>
            <person name="Kumar K."/>
            <person name="McCouch S."/>
            <person name="Juretic N."/>
            <person name="Hoen D."/>
            <person name="Wright S."/>
            <person name="Bruskiewich R."/>
            <person name="Bureau T."/>
            <person name="Miyao A."/>
            <person name="Hirochika H."/>
            <person name="Nishikawa T."/>
            <person name="Kadowaki K."/>
            <person name="Sugiura M."/>
            <person name="Burr B."/>
            <person name="Sasaki T."/>
        </authorList>
    </citation>
    <scope>NUCLEOTIDE SEQUENCE [LARGE SCALE GENOMIC DNA]</scope>
    <source>
        <strain evidence="3">cv. Nipponbare</strain>
    </source>
</reference>
<feature type="compositionally biased region" description="Basic and acidic residues" evidence="1">
    <location>
        <begin position="12"/>
        <end position="21"/>
    </location>
</feature>
<organism evidence="2 3">
    <name type="scientific">Oryza sativa subsp. japonica</name>
    <name type="common">Rice</name>
    <dbReference type="NCBI Taxonomy" id="39947"/>
    <lineage>
        <taxon>Eukaryota</taxon>
        <taxon>Viridiplantae</taxon>
        <taxon>Streptophyta</taxon>
        <taxon>Embryophyta</taxon>
        <taxon>Tracheophyta</taxon>
        <taxon>Spermatophyta</taxon>
        <taxon>Magnoliopsida</taxon>
        <taxon>Liliopsida</taxon>
        <taxon>Poales</taxon>
        <taxon>Poaceae</taxon>
        <taxon>BOP clade</taxon>
        <taxon>Oryzoideae</taxon>
        <taxon>Oryzeae</taxon>
        <taxon>Oryzinae</taxon>
        <taxon>Oryza</taxon>
        <taxon>Oryza sativa</taxon>
    </lineage>
</organism>
<feature type="region of interest" description="Disordered" evidence="1">
    <location>
        <begin position="1"/>
        <end position="127"/>
    </location>
</feature>
<feature type="compositionally biased region" description="Low complexity" evidence="1">
    <location>
        <begin position="117"/>
        <end position="126"/>
    </location>
</feature>
<protein>
    <submittedName>
        <fullName evidence="2">Uncharacterized protein</fullName>
    </submittedName>
</protein>
<gene>
    <name evidence="2" type="primary">OSJNBb0040H10.23</name>
</gene>
<sequence>MMPTAPPAVCAVEEKEGKTGTELDPAPATAKLDPAAASSATSMPTCFTGSRPTAVVPSSAPLPPCMSSPWTNRSRHPPVVSPPPRSGPPIAARGGGGGGGGRPGFCARRFHSRRSRGPLSPSSYPPCQLRAERWGEMNLEGGGEEKRIRWSD</sequence>